<feature type="region of interest" description="Disordered" evidence="6">
    <location>
        <begin position="237"/>
        <end position="256"/>
    </location>
</feature>
<dbReference type="Gene3D" id="1.10.220.150">
    <property type="entry name" value="Arf GTPase activating protein"/>
    <property type="match status" value="1"/>
</dbReference>
<dbReference type="SUPFAM" id="SSF57863">
    <property type="entry name" value="ArfGap/RecO-like zinc finger"/>
    <property type="match status" value="1"/>
</dbReference>
<feature type="compositionally biased region" description="Polar residues" evidence="6">
    <location>
        <begin position="420"/>
        <end position="429"/>
    </location>
</feature>
<sequence>MASPRTRRVLQEIKTINDNSVSQNAKITSHEPDFVSVFRFLFSGYHNLVFRYGKFGKRLENLDLFPNKCFECGAHNPQWASVTYGIWICLECSGKHRGLGVHISFVRSITMDKWKDIELEKMKIGGNSNAREFFQSQSDYNDSMSIQQKYSTKAAALYRDKISTLAQGKSWDISKSSAQNYIGSSKSYSSSNSLQDDSGYGGYQSSGFSDKSSSSYNSIENDPNIKDQKEAFFARKQSENAQRRDDLPPNQGGKYSGFGYTMDPPPRSVSQEFVDNAWSSLASGWSLLSVSATKLASKATESAVKIGEMTSNKVADLSVTVSEKKLYSQTTGTVCRQVLLVVLVFPILAVEVVQLQVKEGKLMDEVSSQVTNLASKVGDFGRKRWKEISGVSSYQSGTYENAGPVEKPSNEKSSLLFDGPTSQRMNSNSARDHSSAPLLSKNDGGDEDWGWGERVKKSPASSPSNDWDSWKGDAVTGGGGGDTQVEKPKQKESSQSKRSSSSKKKSTPKEGLLVDLDEKSKGWNKKKWEEDDEAWDALNKSDK</sequence>
<comment type="caution">
    <text evidence="8">The sequence shown here is derived from an EMBL/GenBank/DDBJ whole genome shotgun (WGS) entry which is preliminary data.</text>
</comment>
<feature type="compositionally biased region" description="Low complexity" evidence="6">
    <location>
        <begin position="205"/>
        <end position="218"/>
    </location>
</feature>
<dbReference type="InterPro" id="IPR037278">
    <property type="entry name" value="ARFGAP/RecO"/>
</dbReference>
<dbReference type="PRINTS" id="PR00405">
    <property type="entry name" value="REVINTRACTNG"/>
</dbReference>
<evidence type="ECO:0000256" key="2">
    <source>
        <dbReference type="ARBA" id="ARBA00022723"/>
    </source>
</evidence>
<keyword evidence="2" id="KW-0479">Metal-binding</keyword>
<evidence type="ECO:0000313" key="8">
    <source>
        <dbReference type="EMBL" id="KAK6626991.1"/>
    </source>
</evidence>
<evidence type="ECO:0000256" key="5">
    <source>
        <dbReference type="PROSITE-ProRule" id="PRU00288"/>
    </source>
</evidence>
<feature type="compositionally biased region" description="Basic and acidic residues" evidence="6">
    <location>
        <begin position="237"/>
        <end position="247"/>
    </location>
</feature>
<feature type="compositionally biased region" description="Low complexity" evidence="6">
    <location>
        <begin position="186"/>
        <end position="198"/>
    </location>
</feature>
<dbReference type="Proteomes" id="UP001359485">
    <property type="component" value="Unassembled WGS sequence"/>
</dbReference>
<proteinExistence type="predicted"/>
<feature type="region of interest" description="Disordered" evidence="6">
    <location>
        <begin position="396"/>
        <end position="543"/>
    </location>
</feature>
<feature type="compositionally biased region" description="Basic and acidic residues" evidence="6">
    <location>
        <begin position="516"/>
        <end position="529"/>
    </location>
</feature>
<evidence type="ECO:0000256" key="3">
    <source>
        <dbReference type="ARBA" id="ARBA00022771"/>
    </source>
</evidence>
<dbReference type="Pfam" id="PF01412">
    <property type="entry name" value="ArfGap"/>
    <property type="match status" value="1"/>
</dbReference>
<organism evidence="8 9">
    <name type="scientific">Polyplax serrata</name>
    <name type="common">Common mouse louse</name>
    <dbReference type="NCBI Taxonomy" id="468196"/>
    <lineage>
        <taxon>Eukaryota</taxon>
        <taxon>Metazoa</taxon>
        <taxon>Ecdysozoa</taxon>
        <taxon>Arthropoda</taxon>
        <taxon>Hexapoda</taxon>
        <taxon>Insecta</taxon>
        <taxon>Pterygota</taxon>
        <taxon>Neoptera</taxon>
        <taxon>Paraneoptera</taxon>
        <taxon>Psocodea</taxon>
        <taxon>Troctomorpha</taxon>
        <taxon>Phthiraptera</taxon>
        <taxon>Anoplura</taxon>
        <taxon>Polyplacidae</taxon>
        <taxon>Polyplax</taxon>
    </lineage>
</organism>
<gene>
    <name evidence="8" type="ORF">RUM44_009468</name>
</gene>
<feature type="region of interest" description="Disordered" evidence="6">
    <location>
        <begin position="186"/>
        <end position="223"/>
    </location>
</feature>
<keyword evidence="9" id="KW-1185">Reference proteome</keyword>
<dbReference type="SMART" id="SM00105">
    <property type="entry name" value="ArfGap"/>
    <property type="match status" value="1"/>
</dbReference>
<evidence type="ECO:0000259" key="7">
    <source>
        <dbReference type="PROSITE" id="PS50115"/>
    </source>
</evidence>
<dbReference type="InterPro" id="IPR038508">
    <property type="entry name" value="ArfGAP_dom_sf"/>
</dbReference>
<dbReference type="InterPro" id="IPR001164">
    <property type="entry name" value="ArfGAP_dom"/>
</dbReference>
<name>A0ABR1ATD3_POLSC</name>
<keyword evidence="3 5" id="KW-0863">Zinc-finger</keyword>
<dbReference type="PANTHER" id="PTHR46395:SF1">
    <property type="entry name" value="ADP-RIBOSYLATION FACTOR GTPASE-ACTIVATING PROTEIN 1"/>
    <property type="match status" value="1"/>
</dbReference>
<feature type="domain" description="Arf-GAP" evidence="7">
    <location>
        <begin position="53"/>
        <end position="171"/>
    </location>
</feature>
<evidence type="ECO:0000256" key="4">
    <source>
        <dbReference type="ARBA" id="ARBA00022833"/>
    </source>
</evidence>
<feature type="compositionally biased region" description="Basic and acidic residues" evidence="6">
    <location>
        <begin position="484"/>
        <end position="495"/>
    </location>
</feature>
<reference evidence="8 9" key="1">
    <citation type="submission" date="2023-09" db="EMBL/GenBank/DDBJ databases">
        <title>Genomes of two closely related lineages of the louse Polyplax serrata with different host specificities.</title>
        <authorList>
            <person name="Martinu J."/>
            <person name="Tarabai H."/>
            <person name="Stefka J."/>
            <person name="Hypsa V."/>
        </authorList>
    </citation>
    <scope>NUCLEOTIDE SEQUENCE [LARGE SCALE GENOMIC DNA]</scope>
    <source>
        <strain evidence="8">98ZLc_SE</strain>
    </source>
</reference>
<accession>A0ABR1ATD3</accession>
<dbReference type="PROSITE" id="PS50115">
    <property type="entry name" value="ARFGAP"/>
    <property type="match status" value="1"/>
</dbReference>
<evidence type="ECO:0000256" key="1">
    <source>
        <dbReference type="ARBA" id="ARBA00022468"/>
    </source>
</evidence>
<evidence type="ECO:0000256" key="6">
    <source>
        <dbReference type="SAM" id="MobiDB-lite"/>
    </source>
</evidence>
<evidence type="ECO:0000313" key="9">
    <source>
        <dbReference type="Proteomes" id="UP001359485"/>
    </source>
</evidence>
<dbReference type="PANTHER" id="PTHR46395">
    <property type="entry name" value="ADP-RIBOSYLATION FACTOR GTPASE-ACTIVATING PROTEIN 1"/>
    <property type="match status" value="1"/>
</dbReference>
<protein>
    <recommendedName>
        <fullName evidence="7">Arf-GAP domain-containing protein</fullName>
    </recommendedName>
</protein>
<dbReference type="CDD" id="cd08830">
    <property type="entry name" value="ArfGap_ArfGap1"/>
    <property type="match status" value="1"/>
</dbReference>
<dbReference type="EMBL" id="JAWJWF010000045">
    <property type="protein sequence ID" value="KAK6626991.1"/>
    <property type="molecule type" value="Genomic_DNA"/>
</dbReference>
<keyword evidence="1" id="KW-0343">GTPase activation</keyword>
<keyword evidence="4" id="KW-0862">Zinc</keyword>